<dbReference type="Pfam" id="PF12706">
    <property type="entry name" value="Lactamase_B_2"/>
    <property type="match status" value="1"/>
</dbReference>
<reference evidence="2 3" key="1">
    <citation type="submission" date="2018-07" db="EMBL/GenBank/DDBJ databases">
        <title>Genome sequencing of Runella.</title>
        <authorList>
            <person name="Baek M.-G."/>
            <person name="Yi H."/>
        </authorList>
    </citation>
    <scope>NUCLEOTIDE SEQUENCE [LARGE SCALE GENOMIC DNA]</scope>
    <source>
        <strain evidence="2 3">HYN0085</strain>
    </source>
</reference>
<dbReference type="PANTHER" id="PTHR15032:SF4">
    <property type="entry name" value="N-ACYL-PHOSPHATIDYLETHANOLAMINE-HYDROLYZING PHOSPHOLIPASE D"/>
    <property type="match status" value="1"/>
</dbReference>
<dbReference type="EMBL" id="CP030850">
    <property type="protein sequence ID" value="AXE19753.1"/>
    <property type="molecule type" value="Genomic_DNA"/>
</dbReference>
<evidence type="ECO:0000313" key="3">
    <source>
        <dbReference type="Proteomes" id="UP000251993"/>
    </source>
</evidence>
<feature type="domain" description="Metallo-beta-lactamase" evidence="1">
    <location>
        <begin position="121"/>
        <end position="316"/>
    </location>
</feature>
<dbReference type="PANTHER" id="PTHR15032">
    <property type="entry name" value="N-ACYL-PHOSPHATIDYLETHANOLAMINE-HYDROLYZING PHOSPHOLIPASE D"/>
    <property type="match status" value="1"/>
</dbReference>
<keyword evidence="2" id="KW-0378">Hydrolase</keyword>
<dbReference type="OrthoDB" id="9805728at2"/>
<proteinExistence type="predicted"/>
<dbReference type="InterPro" id="IPR001279">
    <property type="entry name" value="Metallo-B-lactamas"/>
</dbReference>
<dbReference type="SUPFAM" id="SSF56281">
    <property type="entry name" value="Metallo-hydrolase/oxidoreductase"/>
    <property type="match status" value="1"/>
</dbReference>
<accession>A0A344TM82</accession>
<keyword evidence="3" id="KW-1185">Reference proteome</keyword>
<dbReference type="InterPro" id="IPR036866">
    <property type="entry name" value="RibonucZ/Hydroxyglut_hydro"/>
</dbReference>
<dbReference type="GO" id="GO:0005737">
    <property type="term" value="C:cytoplasm"/>
    <property type="evidence" value="ECO:0007669"/>
    <property type="project" value="TreeGrafter"/>
</dbReference>
<dbReference type="KEGG" id="run:DR864_19415"/>
<organism evidence="2 3">
    <name type="scientific">Runella rosea</name>
    <dbReference type="NCBI Taxonomy" id="2259595"/>
    <lineage>
        <taxon>Bacteria</taxon>
        <taxon>Pseudomonadati</taxon>
        <taxon>Bacteroidota</taxon>
        <taxon>Cytophagia</taxon>
        <taxon>Cytophagales</taxon>
        <taxon>Spirosomataceae</taxon>
        <taxon>Runella</taxon>
    </lineage>
</organism>
<dbReference type="Proteomes" id="UP000251993">
    <property type="component" value="Chromosome"/>
</dbReference>
<dbReference type="AlphaFoldDB" id="A0A344TM82"/>
<dbReference type="RefSeq" id="WP_114068521.1">
    <property type="nucleotide sequence ID" value="NZ_CP030850.1"/>
</dbReference>
<evidence type="ECO:0000259" key="1">
    <source>
        <dbReference type="Pfam" id="PF12706"/>
    </source>
</evidence>
<gene>
    <name evidence="2" type="ORF">DR864_19415</name>
</gene>
<protein>
    <submittedName>
        <fullName evidence="2">Zn-dependent hydrolase</fullName>
    </submittedName>
</protein>
<evidence type="ECO:0000313" key="2">
    <source>
        <dbReference type="EMBL" id="AXE19753.1"/>
    </source>
</evidence>
<sequence length="357" mass="40598">MIISFVFVLSLAGGFYFFMYERFTWEISGYRSNPDLKTVRPDWKGNPVNPQGRFLNENLEPLPGFSDLLKWQREPNPQKAEKKTDTFRLKVTKNSDFLSNNEDCVVWLGHATFFIRLNGVRILTDPVLESPSALMKRYSALPVAVSELKDMDYIIVSHDHRDHCDEKSLKTLAPQNLNATYLTGLGLDTLLNNFTKNPNIQAAGWYQTYQTDTSKIEIIYLPARHWARRYLNDTNKNLWGAYLIRANGKSIYFGSDSGYGTHYQDFAKYFGGVDVALLGVGAYKPEWFMSASHAGPKDAVRAAHEMKAKRMIPMHYGTFDLSDEPLGDCYRSLQKLQKAPQNQGLIQLAGVGEVIKL</sequence>
<dbReference type="GO" id="GO:0016787">
    <property type="term" value="F:hydrolase activity"/>
    <property type="evidence" value="ECO:0007669"/>
    <property type="project" value="UniProtKB-KW"/>
</dbReference>
<name>A0A344TM82_9BACT</name>
<dbReference type="Gene3D" id="3.60.15.10">
    <property type="entry name" value="Ribonuclease Z/Hydroxyacylglutathione hydrolase-like"/>
    <property type="match status" value="1"/>
</dbReference>